<dbReference type="EMBL" id="KB908937">
    <property type="protein sequence ID" value="EOB14344.1"/>
    <property type="molecule type" value="Genomic_DNA"/>
</dbReference>
<evidence type="ECO:0000313" key="7">
    <source>
        <dbReference type="EMBL" id="EOB14344.1"/>
    </source>
</evidence>
<keyword evidence="3" id="KW-0808">Transferase</keyword>
<evidence type="ECO:0000256" key="4">
    <source>
        <dbReference type="ARBA" id="ARBA00023015"/>
    </source>
</evidence>
<evidence type="ECO:0000256" key="3">
    <source>
        <dbReference type="ARBA" id="ARBA00022679"/>
    </source>
</evidence>
<dbReference type="OrthoDB" id="2190184at2759"/>
<dbReference type="GO" id="GO:0005634">
    <property type="term" value="C:nucleus"/>
    <property type="evidence" value="ECO:0007669"/>
    <property type="project" value="UniProtKB-SubCell"/>
</dbReference>
<keyword evidence="4" id="KW-0805">Transcription regulation</keyword>
<evidence type="ECO:0000256" key="2">
    <source>
        <dbReference type="ARBA" id="ARBA00013184"/>
    </source>
</evidence>
<dbReference type="EC" id="2.3.1.48" evidence="2"/>
<proteinExistence type="predicted"/>
<evidence type="ECO:0000256" key="6">
    <source>
        <dbReference type="ARBA" id="ARBA00023242"/>
    </source>
</evidence>
<dbReference type="SMART" id="SM01250">
    <property type="entry name" value="KAT11"/>
    <property type="match status" value="1"/>
</dbReference>
<evidence type="ECO:0000313" key="8">
    <source>
        <dbReference type="Proteomes" id="UP000016927"/>
    </source>
</evidence>
<keyword evidence="6" id="KW-0539">Nucleus</keyword>
<evidence type="ECO:0000256" key="5">
    <source>
        <dbReference type="ARBA" id="ARBA00023163"/>
    </source>
</evidence>
<protein>
    <recommendedName>
        <fullName evidence="2">histone acetyltransferase</fullName>
        <ecNumber evidence="2">2.3.1.48</ecNumber>
    </recommendedName>
</protein>
<dbReference type="HOGENOM" id="CLU_1090287_0_0_1"/>
<keyword evidence="8" id="KW-1185">Reference proteome</keyword>
<comment type="subcellular location">
    <subcellularLocation>
        <location evidence="1">Nucleus</location>
    </subcellularLocation>
</comment>
<reference evidence="7 8" key="1">
    <citation type="journal article" date="2013" name="BMC Genomics">
        <title>Comparative genomics of parasitic silkworm microsporidia reveal an association between genome expansion and host adaptation.</title>
        <authorList>
            <person name="Pan G."/>
            <person name="Xu J."/>
            <person name="Li T."/>
            <person name="Xia Q."/>
            <person name="Liu S.L."/>
            <person name="Zhang G."/>
            <person name="Li S."/>
            <person name="Li C."/>
            <person name="Liu H."/>
            <person name="Yang L."/>
            <person name="Liu T."/>
            <person name="Zhang X."/>
            <person name="Wu Z."/>
            <person name="Fan W."/>
            <person name="Dang X."/>
            <person name="Xiang H."/>
            <person name="Tao M."/>
            <person name="Li Y."/>
            <person name="Hu J."/>
            <person name="Li Z."/>
            <person name="Lin L."/>
            <person name="Luo J."/>
            <person name="Geng L."/>
            <person name="Wang L."/>
            <person name="Long M."/>
            <person name="Wan Y."/>
            <person name="He N."/>
            <person name="Zhang Z."/>
            <person name="Lu C."/>
            <person name="Keeling P.J."/>
            <person name="Wang J."/>
            <person name="Xiang Z."/>
            <person name="Zhou Z."/>
        </authorList>
    </citation>
    <scope>NUCLEOTIDE SEQUENCE [LARGE SCALE GENOMIC DNA]</scope>
    <source>
        <strain evidence="8">CQ1 / CVCC 102059</strain>
    </source>
</reference>
<dbReference type="GO" id="GO:0006355">
    <property type="term" value="P:regulation of DNA-templated transcription"/>
    <property type="evidence" value="ECO:0007669"/>
    <property type="project" value="InterPro"/>
</dbReference>
<dbReference type="STRING" id="578461.R0M8Q9"/>
<evidence type="ECO:0000256" key="1">
    <source>
        <dbReference type="ARBA" id="ARBA00004123"/>
    </source>
</evidence>
<gene>
    <name evidence="7" type="ORF">NBO_29g0026</name>
</gene>
<keyword evidence="5" id="KW-0804">Transcription</keyword>
<dbReference type="InterPro" id="IPR013178">
    <property type="entry name" value="Histone_AcTrfase_Rtt109/CBP"/>
</dbReference>
<dbReference type="GO" id="GO:0004402">
    <property type="term" value="F:histone acetyltransferase activity"/>
    <property type="evidence" value="ECO:0007669"/>
    <property type="project" value="InterPro"/>
</dbReference>
<sequence length="255" mass="30146">MASEEKLLEKIKKYLEDEEGDIQMKLCVFREDDESVNVEEKVGKGNQEYKISLRENNECEVKHHEQKNKENKFIFILFCNDVLSHYVSLSLKGKICYIDKLDSTGYIKGISKDLMKSILSTVNKEIICCFSHPKPSFIFNLNSKKIMNSQDLACFWIEIFKTKCDKIQVWSNNFDEFKRNHPNITKGYPYKTNEDLEYFKDDPKTRIREKLDVNLEKMFEIMLCRNDFIEGSLVYGTIKTLAKMICMRYRTVIIQ</sequence>
<accession>R0M8Q9</accession>
<organism evidence="7 8">
    <name type="scientific">Nosema bombycis (strain CQ1 / CVCC 102059)</name>
    <name type="common">Microsporidian parasite</name>
    <name type="synonym">Pebrine of silkworm</name>
    <dbReference type="NCBI Taxonomy" id="578461"/>
    <lineage>
        <taxon>Eukaryota</taxon>
        <taxon>Fungi</taxon>
        <taxon>Fungi incertae sedis</taxon>
        <taxon>Microsporidia</taxon>
        <taxon>Nosematidae</taxon>
        <taxon>Nosema</taxon>
    </lineage>
</organism>
<name>R0M8Q9_NOSB1</name>
<dbReference type="VEuPathDB" id="MicrosporidiaDB:NBO_29g0026"/>
<dbReference type="Proteomes" id="UP000016927">
    <property type="component" value="Unassembled WGS sequence"/>
</dbReference>
<dbReference type="AlphaFoldDB" id="R0M8Q9"/>